<dbReference type="PANTHER" id="PTHR33221:SF5">
    <property type="entry name" value="HTH-TYPE TRANSCRIPTIONAL REGULATOR ISCR"/>
    <property type="match status" value="1"/>
</dbReference>
<dbReference type="InterPro" id="IPR000944">
    <property type="entry name" value="Tscrpt_reg_Rrf2"/>
</dbReference>
<organism evidence="2 3">
    <name type="scientific">Mucilaginibacter myungsuensis</name>
    <dbReference type="NCBI Taxonomy" id="649104"/>
    <lineage>
        <taxon>Bacteria</taxon>
        <taxon>Pseudomonadati</taxon>
        <taxon>Bacteroidota</taxon>
        <taxon>Sphingobacteriia</taxon>
        <taxon>Sphingobacteriales</taxon>
        <taxon>Sphingobacteriaceae</taxon>
        <taxon>Mucilaginibacter</taxon>
    </lineage>
</organism>
<dbReference type="InterPro" id="IPR036390">
    <property type="entry name" value="WH_DNA-bd_sf"/>
</dbReference>
<name>A0A929PY95_9SPHI</name>
<dbReference type="AlphaFoldDB" id="A0A929PY95"/>
<dbReference type="Proteomes" id="UP000622475">
    <property type="component" value="Unassembled WGS sequence"/>
</dbReference>
<dbReference type="NCBIfam" id="TIGR00738">
    <property type="entry name" value="rrf2_super"/>
    <property type="match status" value="1"/>
</dbReference>
<dbReference type="GO" id="GO:0003677">
    <property type="term" value="F:DNA binding"/>
    <property type="evidence" value="ECO:0007669"/>
    <property type="project" value="UniProtKB-KW"/>
</dbReference>
<dbReference type="InterPro" id="IPR036388">
    <property type="entry name" value="WH-like_DNA-bd_sf"/>
</dbReference>
<sequence>MLSRKAKYAIKTLILLGKQEQGIMISASYIADSERIPKKSLESILSDLKNAEFIYNRKGLQGGYHLIRPLDKIFLVDIVRLMDGPIAQVTCASAYHYRRCDECPIEETCAIRDLYTEIRAADLQILSRTSIASMIEKERELAEGILGVA</sequence>
<evidence type="ECO:0000256" key="1">
    <source>
        <dbReference type="ARBA" id="ARBA00023125"/>
    </source>
</evidence>
<keyword evidence="1" id="KW-0238">DNA-binding</keyword>
<dbReference type="SUPFAM" id="SSF46785">
    <property type="entry name" value="Winged helix' DNA-binding domain"/>
    <property type="match status" value="1"/>
</dbReference>
<dbReference type="GO" id="GO:0003700">
    <property type="term" value="F:DNA-binding transcription factor activity"/>
    <property type="evidence" value="ECO:0007669"/>
    <property type="project" value="TreeGrafter"/>
</dbReference>
<accession>A0A929PY95</accession>
<dbReference type="PROSITE" id="PS51197">
    <property type="entry name" value="HTH_RRF2_2"/>
    <property type="match status" value="1"/>
</dbReference>
<comment type="caution">
    <text evidence="2">The sequence shown here is derived from an EMBL/GenBank/DDBJ whole genome shotgun (WGS) entry which is preliminary data.</text>
</comment>
<keyword evidence="3" id="KW-1185">Reference proteome</keyword>
<dbReference type="EMBL" id="JADFFL010000005">
    <property type="protein sequence ID" value="MBE9663215.1"/>
    <property type="molecule type" value="Genomic_DNA"/>
</dbReference>
<evidence type="ECO:0000313" key="2">
    <source>
        <dbReference type="EMBL" id="MBE9663215.1"/>
    </source>
</evidence>
<gene>
    <name evidence="2" type="ORF">IRJ16_15105</name>
</gene>
<proteinExistence type="predicted"/>
<dbReference type="PANTHER" id="PTHR33221">
    <property type="entry name" value="WINGED HELIX-TURN-HELIX TRANSCRIPTIONAL REGULATOR, RRF2 FAMILY"/>
    <property type="match status" value="1"/>
</dbReference>
<dbReference type="Gene3D" id="1.10.10.10">
    <property type="entry name" value="Winged helix-like DNA-binding domain superfamily/Winged helix DNA-binding domain"/>
    <property type="match status" value="1"/>
</dbReference>
<dbReference type="GO" id="GO:0005829">
    <property type="term" value="C:cytosol"/>
    <property type="evidence" value="ECO:0007669"/>
    <property type="project" value="TreeGrafter"/>
</dbReference>
<evidence type="ECO:0000313" key="3">
    <source>
        <dbReference type="Proteomes" id="UP000622475"/>
    </source>
</evidence>
<protein>
    <submittedName>
        <fullName evidence="2">Rrf2 family transcriptional regulator</fullName>
    </submittedName>
</protein>
<dbReference type="RefSeq" id="WP_194112433.1">
    <property type="nucleotide sequence ID" value="NZ_JADFFL010000005.1"/>
</dbReference>
<reference evidence="2" key="1">
    <citation type="submission" date="2020-10" db="EMBL/GenBank/DDBJ databases">
        <title>Mucilaginibacter mali sp. nov., isolated from rhizosphere soil of apple orchard.</title>
        <authorList>
            <person name="Lee J.-S."/>
            <person name="Kim H.S."/>
            <person name="Kim J.-S."/>
        </authorList>
    </citation>
    <scope>NUCLEOTIDE SEQUENCE</scope>
    <source>
        <strain evidence="2">KCTC 22746</strain>
    </source>
</reference>
<dbReference type="Pfam" id="PF02082">
    <property type="entry name" value="Rrf2"/>
    <property type="match status" value="1"/>
</dbReference>